<evidence type="ECO:0000256" key="1">
    <source>
        <dbReference type="ARBA" id="ARBA00022741"/>
    </source>
</evidence>
<dbReference type="OrthoDB" id="1700726at2759"/>
<dbReference type="EMBL" id="CAJVPK010000778">
    <property type="protein sequence ID" value="CAG8548425.1"/>
    <property type="molecule type" value="Genomic_DNA"/>
</dbReference>
<evidence type="ECO:0000256" key="2">
    <source>
        <dbReference type="ARBA" id="ARBA00022840"/>
    </source>
</evidence>
<dbReference type="GO" id="GO:0005783">
    <property type="term" value="C:endoplasmic reticulum"/>
    <property type="evidence" value="ECO:0007669"/>
    <property type="project" value="TreeGrafter"/>
</dbReference>
<dbReference type="InterPro" id="IPR042099">
    <property type="entry name" value="ANL_N_sf"/>
</dbReference>
<organism evidence="5 6">
    <name type="scientific">Diversispora eburnea</name>
    <dbReference type="NCBI Taxonomy" id="1213867"/>
    <lineage>
        <taxon>Eukaryota</taxon>
        <taxon>Fungi</taxon>
        <taxon>Fungi incertae sedis</taxon>
        <taxon>Mucoromycota</taxon>
        <taxon>Glomeromycotina</taxon>
        <taxon>Glomeromycetes</taxon>
        <taxon>Diversisporales</taxon>
        <taxon>Diversisporaceae</taxon>
        <taxon>Diversispora</taxon>
    </lineage>
</organism>
<feature type="transmembrane region" description="Helical" evidence="3">
    <location>
        <begin position="6"/>
        <end position="22"/>
    </location>
</feature>
<keyword evidence="2" id="KW-0067">ATP-binding</keyword>
<evidence type="ECO:0000313" key="5">
    <source>
        <dbReference type="EMBL" id="CAG8548425.1"/>
    </source>
</evidence>
<dbReference type="GO" id="GO:0004467">
    <property type="term" value="F:long-chain fatty acid-CoA ligase activity"/>
    <property type="evidence" value="ECO:0007669"/>
    <property type="project" value="TreeGrafter"/>
</dbReference>
<protein>
    <submittedName>
        <fullName evidence="5">3818_t:CDS:1</fullName>
    </submittedName>
</protein>
<keyword evidence="3" id="KW-1133">Transmembrane helix</keyword>
<dbReference type="Pfam" id="PF00501">
    <property type="entry name" value="AMP-binding"/>
    <property type="match status" value="1"/>
</dbReference>
<keyword evidence="3" id="KW-0472">Membrane</keyword>
<gene>
    <name evidence="5" type="ORF">DEBURN_LOCUS6977</name>
</gene>
<dbReference type="AlphaFoldDB" id="A0A9N9AZP5"/>
<feature type="domain" description="AMP-dependent synthetase/ligase" evidence="4">
    <location>
        <begin position="301"/>
        <end position="390"/>
    </location>
</feature>
<dbReference type="GO" id="GO:0016020">
    <property type="term" value="C:membrane"/>
    <property type="evidence" value="ECO:0007669"/>
    <property type="project" value="TreeGrafter"/>
</dbReference>
<keyword evidence="1" id="KW-0547">Nucleotide-binding</keyword>
<proteinExistence type="predicted"/>
<evidence type="ECO:0000259" key="4">
    <source>
        <dbReference type="Pfam" id="PF00501"/>
    </source>
</evidence>
<evidence type="ECO:0000313" key="6">
    <source>
        <dbReference type="Proteomes" id="UP000789706"/>
    </source>
</evidence>
<evidence type="ECO:0000256" key="3">
    <source>
        <dbReference type="SAM" id="Phobius"/>
    </source>
</evidence>
<dbReference type="InterPro" id="IPR000873">
    <property type="entry name" value="AMP-dep_synth/lig_dom"/>
</dbReference>
<dbReference type="PANTHER" id="PTHR43272:SF33">
    <property type="entry name" value="AMP-BINDING DOMAIN-CONTAINING PROTEIN-RELATED"/>
    <property type="match status" value="1"/>
</dbReference>
<dbReference type="Proteomes" id="UP000789706">
    <property type="component" value="Unassembled WGS sequence"/>
</dbReference>
<dbReference type="PANTHER" id="PTHR43272">
    <property type="entry name" value="LONG-CHAIN-FATTY-ACID--COA LIGASE"/>
    <property type="match status" value="1"/>
</dbReference>
<dbReference type="GO" id="GO:0005524">
    <property type="term" value="F:ATP binding"/>
    <property type="evidence" value="ECO:0007669"/>
    <property type="project" value="UniProtKB-KW"/>
</dbReference>
<keyword evidence="3" id="KW-0812">Transmembrane</keyword>
<name>A0A9N9AZP5_9GLOM</name>
<accession>A0A9N9AZP5</accession>
<comment type="caution">
    <text evidence="5">The sequence shown here is derived from an EMBL/GenBank/DDBJ whole genome shotgun (WGS) entry which is preliminary data.</text>
</comment>
<reference evidence="5" key="1">
    <citation type="submission" date="2021-06" db="EMBL/GenBank/DDBJ databases">
        <authorList>
            <person name="Kallberg Y."/>
            <person name="Tangrot J."/>
            <person name="Rosling A."/>
        </authorList>
    </citation>
    <scope>NUCLEOTIDE SEQUENCE</scope>
    <source>
        <strain evidence="5">AZ414A</strain>
    </source>
</reference>
<keyword evidence="6" id="KW-1185">Reference proteome</keyword>
<dbReference type="Gene3D" id="3.40.50.12780">
    <property type="entry name" value="N-terminal domain of ligase-like"/>
    <property type="match status" value="2"/>
</dbReference>
<sequence>MEIDTLSVILLTLIIFFTYLFIRNAPNPDVHPILLSSQSDTTKVRYPGESAIYRNVNTPHGFPQLLSKPENDIKTIKDLFDSGLKKDGGVRKCLGSGQRSEGGKYVWQTYEWVIADLASSYYSLVTVAIPHIPLFLGDVINQIQFTKIRGCIVAEEALPIILSAASSCPSLKYLIIAGKGEVSEEYHERINSLGLIVSTFEEIEEIGKQSKIEHVIAATIVFSSDPSSKNIVADVAGFLASIPNQQILTSEDIHLSYLSLAHIFERITLAALLFSGSAIAFYSGLLSNVLSDTEDVKPTIFVRITIGCQVIQMYVLTQCSGIVTSNAFYDYQLRNTTDNDDDEESHCGSPLQCNEIKLIDCVDKGFTVEDTPNPRGEICVRGLNVMKGYYKQPSKTSQVIDSNGWLHTGDIGMILPNGTLKIIH</sequence>
<dbReference type="SUPFAM" id="SSF56801">
    <property type="entry name" value="Acetyl-CoA synthetase-like"/>
    <property type="match status" value="1"/>
</dbReference>